<dbReference type="PANTHER" id="PTHR30265">
    <property type="entry name" value="RHO-INTERACTING TRANSCRIPTION TERMINATION FACTOR NUSG"/>
    <property type="match status" value="1"/>
</dbReference>
<dbReference type="SMART" id="SM00739">
    <property type="entry name" value="KOW"/>
    <property type="match status" value="1"/>
</dbReference>
<comment type="similarity">
    <text evidence="5 7">Belongs to the NusG family.</text>
</comment>
<dbReference type="GO" id="GO:0005829">
    <property type="term" value="C:cytosol"/>
    <property type="evidence" value="ECO:0007669"/>
    <property type="project" value="UniProtKB-ARBA"/>
</dbReference>
<evidence type="ECO:0000256" key="5">
    <source>
        <dbReference type="HAMAP-Rule" id="MF_00948"/>
    </source>
</evidence>
<keyword evidence="2 5" id="KW-0889">Transcription antitermination</keyword>
<dbReference type="GO" id="GO:0006354">
    <property type="term" value="P:DNA-templated transcription elongation"/>
    <property type="evidence" value="ECO:0007669"/>
    <property type="project" value="UniProtKB-UniRule"/>
</dbReference>
<dbReference type="EMBL" id="CADCTB010000077">
    <property type="protein sequence ID" value="CAA9230727.1"/>
    <property type="molecule type" value="Genomic_DNA"/>
</dbReference>
<feature type="domain" description="KOW" evidence="10">
    <location>
        <begin position="204"/>
        <end position="231"/>
    </location>
</feature>
<dbReference type="InterPro" id="IPR036735">
    <property type="entry name" value="NGN_dom_sf"/>
</dbReference>
<dbReference type="FunFam" id="3.30.70.940:FF:000002">
    <property type="entry name" value="Transcription termination/antitermination protein NusG"/>
    <property type="match status" value="1"/>
</dbReference>
<dbReference type="GO" id="GO:0032784">
    <property type="term" value="P:regulation of DNA-templated transcription elongation"/>
    <property type="evidence" value="ECO:0007669"/>
    <property type="project" value="InterPro"/>
</dbReference>
<dbReference type="InterPro" id="IPR015869">
    <property type="entry name" value="Transcrpt_antiterm_NusG_bac_CS"/>
</dbReference>
<dbReference type="GO" id="GO:0031564">
    <property type="term" value="P:transcription antitermination"/>
    <property type="evidence" value="ECO:0007669"/>
    <property type="project" value="UniProtKB-UniRule"/>
</dbReference>
<dbReference type="InterPro" id="IPR006645">
    <property type="entry name" value="NGN-like_dom"/>
</dbReference>
<dbReference type="InterPro" id="IPR014722">
    <property type="entry name" value="Rib_uL2_dom2"/>
</dbReference>
<name>A0A6J4HQ82_9ACTN</name>
<evidence type="ECO:0000256" key="1">
    <source>
        <dbReference type="ARBA" id="ARBA00022472"/>
    </source>
</evidence>
<dbReference type="HAMAP" id="MF_00948">
    <property type="entry name" value="NusG"/>
    <property type="match status" value="1"/>
</dbReference>
<reference evidence="11" key="1">
    <citation type="submission" date="2020-02" db="EMBL/GenBank/DDBJ databases">
        <authorList>
            <person name="Meier V. D."/>
        </authorList>
    </citation>
    <scope>NUCLEOTIDE SEQUENCE</scope>
    <source>
        <strain evidence="11">AVDCRST_MAG10</strain>
    </source>
</reference>
<evidence type="ECO:0000259" key="10">
    <source>
        <dbReference type="SMART" id="SM00739"/>
    </source>
</evidence>
<dbReference type="PROSITE" id="PS01014">
    <property type="entry name" value="NUSG"/>
    <property type="match status" value="1"/>
</dbReference>
<dbReference type="PRINTS" id="PR00338">
    <property type="entry name" value="NUSGTNSCPFCT"/>
</dbReference>
<dbReference type="PANTHER" id="PTHR30265:SF2">
    <property type="entry name" value="TRANSCRIPTION TERMINATION_ANTITERMINATION PROTEIN NUSG"/>
    <property type="match status" value="1"/>
</dbReference>
<accession>A0A6J4HQ82</accession>
<dbReference type="CDD" id="cd09891">
    <property type="entry name" value="NGN_Bact_1"/>
    <property type="match status" value="1"/>
</dbReference>
<evidence type="ECO:0000256" key="4">
    <source>
        <dbReference type="ARBA" id="ARBA00023163"/>
    </source>
</evidence>
<feature type="domain" description="NusG-like N-terminal" evidence="9">
    <location>
        <begin position="80"/>
        <end position="188"/>
    </location>
</feature>
<dbReference type="Gene3D" id="3.30.70.940">
    <property type="entry name" value="NusG, N-terminal domain"/>
    <property type="match status" value="1"/>
</dbReference>
<comment type="function">
    <text evidence="5 7">Participates in transcription elongation, termination and antitermination.</text>
</comment>
<feature type="compositionally biased region" description="Acidic residues" evidence="8">
    <location>
        <begin position="56"/>
        <end position="72"/>
    </location>
</feature>
<dbReference type="InterPro" id="IPR043425">
    <property type="entry name" value="NusG-like"/>
</dbReference>
<keyword evidence="1 5" id="KW-0806">Transcription termination</keyword>
<evidence type="ECO:0000259" key="9">
    <source>
        <dbReference type="SMART" id="SM00738"/>
    </source>
</evidence>
<dbReference type="NCBIfam" id="TIGR00922">
    <property type="entry name" value="nusG"/>
    <property type="match status" value="1"/>
</dbReference>
<feature type="region of interest" description="Disordered" evidence="8">
    <location>
        <begin position="1"/>
        <end position="34"/>
    </location>
</feature>
<dbReference type="CDD" id="cd06091">
    <property type="entry name" value="KOW_NusG"/>
    <property type="match status" value="1"/>
</dbReference>
<dbReference type="InterPro" id="IPR005824">
    <property type="entry name" value="KOW"/>
</dbReference>
<feature type="region of interest" description="Disordered" evidence="8">
    <location>
        <begin position="56"/>
        <end position="79"/>
    </location>
</feature>
<dbReference type="GO" id="GO:0006353">
    <property type="term" value="P:DNA-templated transcription termination"/>
    <property type="evidence" value="ECO:0007669"/>
    <property type="project" value="UniProtKB-UniRule"/>
</dbReference>
<dbReference type="Gene3D" id="2.30.30.30">
    <property type="match status" value="1"/>
</dbReference>
<dbReference type="SMART" id="SM00738">
    <property type="entry name" value="NGN"/>
    <property type="match status" value="1"/>
</dbReference>
<gene>
    <name evidence="5" type="primary">nusG</name>
    <name evidence="11" type="ORF">AVDCRST_MAG10-1150</name>
</gene>
<dbReference type="SUPFAM" id="SSF50104">
    <property type="entry name" value="Translation proteins SH3-like domain"/>
    <property type="match status" value="1"/>
</dbReference>
<evidence type="ECO:0000256" key="3">
    <source>
        <dbReference type="ARBA" id="ARBA00023015"/>
    </source>
</evidence>
<dbReference type="InterPro" id="IPR047050">
    <property type="entry name" value="NGN"/>
</dbReference>
<keyword evidence="3 5" id="KW-0805">Transcription regulation</keyword>
<organism evidence="11">
    <name type="scientific">uncultured Acidimicrobiales bacterium</name>
    <dbReference type="NCBI Taxonomy" id="310071"/>
    <lineage>
        <taxon>Bacteria</taxon>
        <taxon>Bacillati</taxon>
        <taxon>Actinomycetota</taxon>
        <taxon>Acidimicrobiia</taxon>
        <taxon>Acidimicrobiales</taxon>
        <taxon>environmental samples</taxon>
    </lineage>
</organism>
<evidence type="ECO:0000256" key="7">
    <source>
        <dbReference type="RuleBase" id="RU000538"/>
    </source>
</evidence>
<dbReference type="InterPro" id="IPR001062">
    <property type="entry name" value="Transcrpt_antiterm_NusG"/>
</dbReference>
<sequence length="258" mass="28244">MSAPIDPTTDPQPLDEAVDAPPGDAVIEPGTLGDPEEAVALPAEAPVAADAVLSEDELLAEGFDDDEDDEPPVESPYDRPGSWYVVHTYAGYENKVKSNLESRIASMNMEDRIFECVIPMEDVIEFKGGKRVTVQKKVFPGYLLVRCELDDDSWRVVRNTPGVTGFVGLGAKPTPLSRKEVESILQVQPTGTDGAPKKARHRAMFEIGESVRVREGPFADFTGTIAEINDDQMKLKVLVNIFGRETPVELEFSQVAKL</sequence>
<dbReference type="Pfam" id="PF02357">
    <property type="entry name" value="NusG"/>
    <property type="match status" value="1"/>
</dbReference>
<dbReference type="InterPro" id="IPR008991">
    <property type="entry name" value="Translation_prot_SH3-like_sf"/>
</dbReference>
<evidence type="ECO:0000256" key="2">
    <source>
        <dbReference type="ARBA" id="ARBA00022814"/>
    </source>
</evidence>
<evidence type="ECO:0000313" key="11">
    <source>
        <dbReference type="EMBL" id="CAA9230727.1"/>
    </source>
</evidence>
<evidence type="ECO:0000256" key="6">
    <source>
        <dbReference type="NCBIfam" id="TIGR00922"/>
    </source>
</evidence>
<proteinExistence type="inferred from homology"/>
<protein>
    <recommendedName>
        <fullName evidence="5 6">Transcription termination/antitermination protein NusG</fullName>
    </recommendedName>
</protein>
<dbReference type="AlphaFoldDB" id="A0A6J4HQ82"/>
<dbReference type="SUPFAM" id="SSF82679">
    <property type="entry name" value="N-utilization substance G protein NusG, N-terminal domain"/>
    <property type="match status" value="1"/>
</dbReference>
<keyword evidence="4 5" id="KW-0804">Transcription</keyword>
<evidence type="ECO:0000256" key="8">
    <source>
        <dbReference type="SAM" id="MobiDB-lite"/>
    </source>
</evidence>
<dbReference type="FunFam" id="2.30.30.30:FF:000002">
    <property type="entry name" value="Transcription termination/antitermination factor NusG"/>
    <property type="match status" value="1"/>
</dbReference>
<dbReference type="Pfam" id="PF00467">
    <property type="entry name" value="KOW"/>
    <property type="match status" value="1"/>
</dbReference>